<dbReference type="STRING" id="137838.GCA_001458595_02878"/>
<dbReference type="PANTHER" id="PTHR37299:SF1">
    <property type="entry name" value="STAGE 0 SPORULATION PROTEIN A HOMOLOG"/>
    <property type="match status" value="1"/>
</dbReference>
<dbReference type="AlphaFoldDB" id="A0A2A7MJ01"/>
<comment type="caution">
    <text evidence="2">The sequence shown here is derived from an EMBL/GenBank/DDBJ whole genome shotgun (WGS) entry which is preliminary data.</text>
</comment>
<dbReference type="PROSITE" id="PS50930">
    <property type="entry name" value="HTH_LYTTR"/>
    <property type="match status" value="1"/>
</dbReference>
<evidence type="ECO:0000313" key="3">
    <source>
        <dbReference type="Proteomes" id="UP000220840"/>
    </source>
</evidence>
<evidence type="ECO:0000259" key="1">
    <source>
        <dbReference type="PROSITE" id="PS50930"/>
    </source>
</evidence>
<proteinExistence type="predicted"/>
<dbReference type="PANTHER" id="PTHR37299">
    <property type="entry name" value="TRANSCRIPTIONAL REGULATOR-RELATED"/>
    <property type="match status" value="1"/>
</dbReference>
<dbReference type="Proteomes" id="UP000220840">
    <property type="component" value="Unassembled WGS sequence"/>
</dbReference>
<dbReference type="EMBL" id="PDCJ01000001">
    <property type="protein sequence ID" value="PEG31453.1"/>
    <property type="molecule type" value="Genomic_DNA"/>
</dbReference>
<dbReference type="Pfam" id="PF04397">
    <property type="entry name" value="LytTR"/>
    <property type="match status" value="1"/>
</dbReference>
<dbReference type="InterPro" id="IPR007492">
    <property type="entry name" value="LytTR_DNA-bd_dom"/>
</dbReference>
<reference evidence="2 3" key="1">
    <citation type="submission" date="2017-10" db="EMBL/GenBank/DDBJ databases">
        <title>Effective Description of Clostridium neonatale sp. nov. linked to necrotizing enterocolitis in neonates and a clarification of species assignable to the genus Clostridium (Prazmowski 1880) emend. Lawson and Rainey 2016.</title>
        <authorList>
            <person name="Bernard K."/>
            <person name="Burdz T."/>
            <person name="Wiebe D."/>
            <person name="Balcewich B."/>
            <person name="Alfa M."/>
            <person name="Bernier A.-M."/>
        </authorList>
    </citation>
    <scope>NUCLEOTIDE SEQUENCE [LARGE SCALE GENOMIC DNA]</scope>
    <source>
        <strain evidence="2 3">LCDC99A005</strain>
    </source>
</reference>
<feature type="domain" description="HTH LytTR-type" evidence="1">
    <location>
        <begin position="148"/>
        <end position="248"/>
    </location>
</feature>
<dbReference type="OrthoDB" id="9802383at2"/>
<sequence>MYNRLWLLCYGRNLKMTSITICYKDAGLDFVNMYLEEIIYRNYKREEFQINIVDNNIDLLRSCAEDGECNILLLEGNLIDLKGVNILDLIKKYNEDIKIIVMNLEDNCENKDIYNNFTVLNKEELKLKLENTFLKAMHEIIQGRIGVYSFKTDIGPMNINVEDIFYLESVNKKVYLKTETNVFRIIGVQFNSIVEKFSKDNFILIHRLCIVNSKNILSFDKSEVILKNKERLKVSRRREKEIKKHIYLYNNI</sequence>
<dbReference type="InterPro" id="IPR046947">
    <property type="entry name" value="LytR-like"/>
</dbReference>
<dbReference type="GO" id="GO:0000156">
    <property type="term" value="F:phosphorelay response regulator activity"/>
    <property type="evidence" value="ECO:0007669"/>
    <property type="project" value="InterPro"/>
</dbReference>
<name>A0A2A7MJ01_9CLOT</name>
<dbReference type="Gene3D" id="2.40.50.1020">
    <property type="entry name" value="LytTr DNA-binding domain"/>
    <property type="match status" value="1"/>
</dbReference>
<evidence type="ECO:0000313" key="2">
    <source>
        <dbReference type="EMBL" id="PEG31453.1"/>
    </source>
</evidence>
<accession>A0A2A7MJ01</accession>
<gene>
    <name evidence="2" type="ORF">CQ394_07040</name>
</gene>
<organism evidence="2 3">
    <name type="scientific">Clostridium neonatale</name>
    <dbReference type="NCBI Taxonomy" id="137838"/>
    <lineage>
        <taxon>Bacteria</taxon>
        <taxon>Bacillati</taxon>
        <taxon>Bacillota</taxon>
        <taxon>Clostridia</taxon>
        <taxon>Eubacteriales</taxon>
        <taxon>Clostridiaceae</taxon>
        <taxon>Clostridium</taxon>
    </lineage>
</organism>
<keyword evidence="3" id="KW-1185">Reference proteome</keyword>
<dbReference type="SMART" id="SM00850">
    <property type="entry name" value="LytTR"/>
    <property type="match status" value="1"/>
</dbReference>
<protein>
    <submittedName>
        <fullName evidence="2">LytTR family transcriptional regulator</fullName>
    </submittedName>
</protein>
<dbReference type="GO" id="GO:0003677">
    <property type="term" value="F:DNA binding"/>
    <property type="evidence" value="ECO:0007669"/>
    <property type="project" value="InterPro"/>
</dbReference>